<dbReference type="InterPro" id="IPR006684">
    <property type="entry name" value="YbgC/YbaW"/>
</dbReference>
<keyword evidence="4" id="KW-1185">Reference proteome</keyword>
<dbReference type="AlphaFoldDB" id="A0A562JI50"/>
<dbReference type="EMBL" id="VLKH01000002">
    <property type="protein sequence ID" value="TWH82484.1"/>
    <property type="molecule type" value="Genomic_DNA"/>
</dbReference>
<evidence type="ECO:0000256" key="2">
    <source>
        <dbReference type="ARBA" id="ARBA00022801"/>
    </source>
</evidence>
<dbReference type="PANTHER" id="PTHR31793">
    <property type="entry name" value="4-HYDROXYBENZOYL-COA THIOESTERASE FAMILY MEMBER"/>
    <property type="match status" value="1"/>
</dbReference>
<gene>
    <name evidence="3" type="ORF">LY60_00784</name>
</gene>
<name>A0A562JI50_9FIRM</name>
<evidence type="ECO:0000313" key="3">
    <source>
        <dbReference type="EMBL" id="TWH82484.1"/>
    </source>
</evidence>
<proteinExistence type="inferred from homology"/>
<dbReference type="PIRSF" id="PIRSF003230">
    <property type="entry name" value="YbgC"/>
    <property type="match status" value="1"/>
</dbReference>
<dbReference type="RefSeq" id="WP_145080232.1">
    <property type="nucleotide sequence ID" value="NZ_VLKH01000002.1"/>
</dbReference>
<dbReference type="SUPFAM" id="SSF54637">
    <property type="entry name" value="Thioesterase/thiol ester dehydrase-isomerase"/>
    <property type="match status" value="1"/>
</dbReference>
<dbReference type="InterPro" id="IPR029069">
    <property type="entry name" value="HotDog_dom_sf"/>
</dbReference>
<sequence length="140" mass="16232">MENTYIHKVQYYETDQMGIVHHSNYIRWFEEARIYFLEQSNLNYENFEAEGIISPVTAVECKYKSPARFGQSVNISVKLQNFNGITFSITYEVTDFVTGEIRAEGSSSHCFLGNGGKLISLKKESKKYYDMFSLLVNKHE</sequence>
<accession>A0A562JI50</accession>
<dbReference type="Pfam" id="PF13279">
    <property type="entry name" value="4HBT_2"/>
    <property type="match status" value="1"/>
</dbReference>
<dbReference type="GO" id="GO:0047617">
    <property type="term" value="F:fatty acyl-CoA hydrolase activity"/>
    <property type="evidence" value="ECO:0007669"/>
    <property type="project" value="TreeGrafter"/>
</dbReference>
<comment type="similarity">
    <text evidence="1">Belongs to the 4-hydroxybenzoyl-CoA thioesterase family.</text>
</comment>
<comment type="caution">
    <text evidence="3">The sequence shown here is derived from an EMBL/GenBank/DDBJ whole genome shotgun (WGS) entry which is preliminary data.</text>
</comment>
<evidence type="ECO:0000256" key="1">
    <source>
        <dbReference type="ARBA" id="ARBA00005953"/>
    </source>
</evidence>
<dbReference type="Proteomes" id="UP000315343">
    <property type="component" value="Unassembled WGS sequence"/>
</dbReference>
<protein>
    <submittedName>
        <fullName evidence="3">Acyl-CoA thioester hydrolase</fullName>
    </submittedName>
</protein>
<dbReference type="InterPro" id="IPR050563">
    <property type="entry name" value="4-hydroxybenzoyl-CoA_TE"/>
</dbReference>
<dbReference type="CDD" id="cd00586">
    <property type="entry name" value="4HBT"/>
    <property type="match status" value="1"/>
</dbReference>
<dbReference type="NCBIfam" id="TIGR00051">
    <property type="entry name" value="YbgC/FadM family acyl-CoA thioesterase"/>
    <property type="match status" value="1"/>
</dbReference>
<evidence type="ECO:0000313" key="4">
    <source>
        <dbReference type="Proteomes" id="UP000315343"/>
    </source>
</evidence>
<dbReference type="OrthoDB" id="9800856at2"/>
<keyword evidence="2 3" id="KW-0378">Hydrolase</keyword>
<organism evidence="3 4">
    <name type="scientific">Sedimentibacter saalensis</name>
    <dbReference type="NCBI Taxonomy" id="130788"/>
    <lineage>
        <taxon>Bacteria</taxon>
        <taxon>Bacillati</taxon>
        <taxon>Bacillota</taxon>
        <taxon>Tissierellia</taxon>
        <taxon>Sedimentibacter</taxon>
    </lineage>
</organism>
<dbReference type="PANTHER" id="PTHR31793:SF27">
    <property type="entry name" value="NOVEL THIOESTERASE SUPERFAMILY DOMAIN AND SAPOSIN A-TYPE DOMAIN CONTAINING PROTEIN (0610012H03RIK)"/>
    <property type="match status" value="1"/>
</dbReference>
<reference evidence="3 4" key="1">
    <citation type="submission" date="2019-07" db="EMBL/GenBank/DDBJ databases">
        <title>Genomic Encyclopedia of Type Strains, Phase I: the one thousand microbial genomes (KMG-I) project.</title>
        <authorList>
            <person name="Kyrpides N."/>
        </authorList>
    </citation>
    <scope>NUCLEOTIDE SEQUENCE [LARGE SCALE GENOMIC DNA]</scope>
    <source>
        <strain evidence="3 4">DSM 13558</strain>
    </source>
</reference>
<dbReference type="Gene3D" id="3.10.129.10">
    <property type="entry name" value="Hotdog Thioesterase"/>
    <property type="match status" value="1"/>
</dbReference>